<dbReference type="InterPro" id="IPR019539">
    <property type="entry name" value="GalKase_N"/>
</dbReference>
<organism evidence="16 17">
    <name type="scientific">Solitalea canadensis (strain ATCC 29591 / DSM 3403 / JCM 21819 / LMG 8368 / NBRC 15130 / NCIMB 12057 / USAM 9D)</name>
    <name type="common">Flexibacter canadensis</name>
    <dbReference type="NCBI Taxonomy" id="929556"/>
    <lineage>
        <taxon>Bacteria</taxon>
        <taxon>Pseudomonadati</taxon>
        <taxon>Bacteroidota</taxon>
        <taxon>Sphingobacteriia</taxon>
        <taxon>Sphingobacteriales</taxon>
        <taxon>Sphingobacteriaceae</taxon>
        <taxon>Solitalea</taxon>
    </lineage>
</organism>
<dbReference type="GO" id="GO:0004335">
    <property type="term" value="F:galactokinase activity"/>
    <property type="evidence" value="ECO:0007669"/>
    <property type="project" value="UniProtKB-UniRule"/>
</dbReference>
<dbReference type="InterPro" id="IPR022963">
    <property type="entry name" value="Galactokinase_bac"/>
</dbReference>
<keyword evidence="9 11" id="KW-0299">Galactose metabolism</keyword>
<dbReference type="GO" id="GO:0006012">
    <property type="term" value="P:galactose metabolic process"/>
    <property type="evidence" value="ECO:0007669"/>
    <property type="project" value="UniProtKB-UniRule"/>
</dbReference>
<dbReference type="Pfam" id="PF00288">
    <property type="entry name" value="GHMP_kinases_N"/>
    <property type="match status" value="1"/>
</dbReference>
<keyword evidence="2 11" id="KW-0963">Cytoplasm</keyword>
<evidence type="ECO:0000259" key="14">
    <source>
        <dbReference type="Pfam" id="PF08544"/>
    </source>
</evidence>
<feature type="site" description="Transition state stabilizer" evidence="11">
    <location>
        <position position="26"/>
    </location>
</feature>
<dbReference type="Gene3D" id="3.30.70.890">
    <property type="entry name" value="GHMP kinase, C-terminal domain"/>
    <property type="match status" value="1"/>
</dbReference>
<feature type="active site" description="Proton acceptor" evidence="11">
    <location>
        <position position="169"/>
    </location>
</feature>
<name>H8KL58_SOLCM</name>
<dbReference type="NCBIfam" id="TIGR00131">
    <property type="entry name" value="gal_kin"/>
    <property type="match status" value="1"/>
</dbReference>
<dbReference type="GO" id="GO:0005524">
    <property type="term" value="F:ATP binding"/>
    <property type="evidence" value="ECO:0007669"/>
    <property type="project" value="UniProtKB-UniRule"/>
</dbReference>
<gene>
    <name evidence="11" type="primary">galK</name>
    <name evidence="16" type="ordered locus">Solca_4151</name>
</gene>
<dbReference type="InterPro" id="IPR006204">
    <property type="entry name" value="GHMP_kinase_N_dom"/>
</dbReference>
<dbReference type="OrthoDB" id="250531at2"/>
<sequence length="383" mass="42447">MENNLSLEFEKVFNHSAQYHFFCPGRVNLIGEHIDYNGGKVMPCAITLGTHLLVTPNNENVFRFKSLNFNEAAEIKVNGSYSKQGKDWYNYPLGVINFLGNSQSKQGYDLLYYGNIPTGSGLSSSASIEVLTAFAFNELYNTGISKLDLVKIAKRAENEFIGVNCGIMDQFAVAFGEKNKALVLDCDTVEYEAIPCDLGEYTLAIINTNKPRKLAESKYNERFTECRTALAELQKELKIQHLCDLNAVQLDANLDLIKNFTIAKRAKHVVSENERVKESVAALSNGDLTTFGKLMYGSHDSLKNLYEVTGLELDTIVDYCKTDSNVIGARMTGAGFGGCAIALVKTNKFEDFANRLSAYYQEKVGYDCSVFKSTIGDGVRIAN</sequence>
<keyword evidence="7 11" id="KW-0067">ATP-binding</keyword>
<dbReference type="HAMAP" id="MF_00246">
    <property type="entry name" value="Galactokinase"/>
    <property type="match status" value="1"/>
</dbReference>
<dbReference type="FunFam" id="3.30.230.10:FF:000017">
    <property type="entry name" value="Galactokinase"/>
    <property type="match status" value="1"/>
</dbReference>
<comment type="function">
    <text evidence="11">Catalyzes the transfer of the gamma-phosphate of ATP to D-galactose to form alpha-D-galactose-1-phosphate (Gal-1-P).</text>
</comment>
<evidence type="ECO:0000256" key="9">
    <source>
        <dbReference type="ARBA" id="ARBA00023144"/>
    </source>
</evidence>
<evidence type="ECO:0000256" key="3">
    <source>
        <dbReference type="ARBA" id="ARBA00022679"/>
    </source>
</evidence>
<dbReference type="Proteomes" id="UP000007590">
    <property type="component" value="Chromosome"/>
</dbReference>
<dbReference type="Pfam" id="PF08544">
    <property type="entry name" value="GHMP_kinases_C"/>
    <property type="match status" value="1"/>
</dbReference>
<dbReference type="PANTHER" id="PTHR10457">
    <property type="entry name" value="MEVALONATE KINASE/GALACTOKINASE"/>
    <property type="match status" value="1"/>
</dbReference>
<keyword evidence="5 11" id="KW-0547">Nucleotide-binding</keyword>
<dbReference type="Gene3D" id="3.30.230.10">
    <property type="match status" value="1"/>
</dbReference>
<evidence type="ECO:0000256" key="7">
    <source>
        <dbReference type="ARBA" id="ARBA00022840"/>
    </source>
</evidence>
<dbReference type="SUPFAM" id="SSF55060">
    <property type="entry name" value="GHMP Kinase, C-terminal domain"/>
    <property type="match status" value="1"/>
</dbReference>
<dbReference type="PROSITE" id="PS00627">
    <property type="entry name" value="GHMP_KINASES_ATP"/>
    <property type="match status" value="1"/>
</dbReference>
<dbReference type="Pfam" id="PF10509">
    <property type="entry name" value="GalKase_gal_bdg"/>
    <property type="match status" value="1"/>
</dbReference>
<feature type="binding site" evidence="11">
    <location>
        <position position="66"/>
    </location>
    <ligand>
        <name>ATP</name>
        <dbReference type="ChEBI" id="CHEBI:30616"/>
    </ligand>
</feature>
<evidence type="ECO:0000256" key="12">
    <source>
        <dbReference type="NCBIfam" id="TIGR00131"/>
    </source>
</evidence>
<dbReference type="HOGENOM" id="CLU_017814_2_1_10"/>
<dbReference type="RefSeq" id="WP_014682363.1">
    <property type="nucleotide sequence ID" value="NC_017770.1"/>
</dbReference>
<evidence type="ECO:0000256" key="6">
    <source>
        <dbReference type="ARBA" id="ARBA00022777"/>
    </source>
</evidence>
<comment type="catalytic activity">
    <reaction evidence="11">
        <text>alpha-D-galactose + ATP = alpha-D-galactose 1-phosphate + ADP + H(+)</text>
        <dbReference type="Rhea" id="RHEA:13553"/>
        <dbReference type="ChEBI" id="CHEBI:15378"/>
        <dbReference type="ChEBI" id="CHEBI:28061"/>
        <dbReference type="ChEBI" id="CHEBI:30616"/>
        <dbReference type="ChEBI" id="CHEBI:58336"/>
        <dbReference type="ChEBI" id="CHEBI:456216"/>
        <dbReference type="EC" id="2.7.1.6"/>
    </reaction>
</comment>
<dbReference type="PRINTS" id="PR00959">
    <property type="entry name" value="MEVGALKINASE"/>
</dbReference>
<keyword evidence="4 11" id="KW-0479">Metal-binding</keyword>
<keyword evidence="17" id="KW-1185">Reference proteome</keyword>
<evidence type="ECO:0000256" key="11">
    <source>
        <dbReference type="HAMAP-Rule" id="MF_00246"/>
    </source>
</evidence>
<evidence type="ECO:0000256" key="4">
    <source>
        <dbReference type="ARBA" id="ARBA00022723"/>
    </source>
</evidence>
<evidence type="ECO:0000259" key="15">
    <source>
        <dbReference type="Pfam" id="PF10509"/>
    </source>
</evidence>
<feature type="domain" description="Galactokinase N-terminal" evidence="15">
    <location>
        <begin position="8"/>
        <end position="56"/>
    </location>
</feature>
<dbReference type="PRINTS" id="PR00473">
    <property type="entry name" value="GALCTOKINASE"/>
</dbReference>
<dbReference type="STRING" id="929556.Solca_4151"/>
<dbReference type="SUPFAM" id="SSF54211">
    <property type="entry name" value="Ribosomal protein S5 domain 2-like"/>
    <property type="match status" value="1"/>
</dbReference>
<feature type="domain" description="GHMP kinase C-terminal" evidence="14">
    <location>
        <begin position="280"/>
        <end position="360"/>
    </location>
</feature>
<dbReference type="AlphaFoldDB" id="H8KL58"/>
<dbReference type="InterPro" id="IPR020568">
    <property type="entry name" value="Ribosomal_Su5_D2-typ_SF"/>
</dbReference>
<dbReference type="InterPro" id="IPR019741">
    <property type="entry name" value="Galactokinase_CS"/>
</dbReference>
<evidence type="ECO:0000256" key="8">
    <source>
        <dbReference type="ARBA" id="ARBA00022842"/>
    </source>
</evidence>
<reference evidence="16" key="1">
    <citation type="submission" date="2012-02" db="EMBL/GenBank/DDBJ databases">
        <title>The complete genome of Solitalea canadensis DSM 3403.</title>
        <authorList>
            <consortium name="US DOE Joint Genome Institute (JGI-PGF)"/>
            <person name="Lucas S."/>
            <person name="Copeland A."/>
            <person name="Lapidus A."/>
            <person name="Glavina del Rio T."/>
            <person name="Dalin E."/>
            <person name="Tice H."/>
            <person name="Bruce D."/>
            <person name="Goodwin L."/>
            <person name="Pitluck S."/>
            <person name="Peters L."/>
            <person name="Ovchinnikova G."/>
            <person name="Lu M."/>
            <person name="Kyrpides N."/>
            <person name="Mavromatis K."/>
            <person name="Ivanova N."/>
            <person name="Brettin T."/>
            <person name="Detter J.C."/>
            <person name="Han C."/>
            <person name="Larimer F."/>
            <person name="Land M."/>
            <person name="Hauser L."/>
            <person name="Markowitz V."/>
            <person name="Cheng J.-F."/>
            <person name="Hugenholtz P."/>
            <person name="Woyke T."/>
            <person name="Wu D."/>
            <person name="Spring S."/>
            <person name="Schroeder M."/>
            <person name="Kopitz M."/>
            <person name="Brambilla E."/>
            <person name="Klenk H.-P."/>
            <person name="Eisen J.A."/>
        </authorList>
    </citation>
    <scope>NUCLEOTIDE SEQUENCE</scope>
    <source>
        <strain evidence="16">DSM 3403</strain>
    </source>
</reference>
<evidence type="ECO:0000256" key="5">
    <source>
        <dbReference type="ARBA" id="ARBA00022741"/>
    </source>
</evidence>
<dbReference type="PANTHER" id="PTHR10457:SF7">
    <property type="entry name" value="GALACTOKINASE-RELATED"/>
    <property type="match status" value="1"/>
</dbReference>
<dbReference type="InterPro" id="IPR006203">
    <property type="entry name" value="GHMP_knse_ATP-bd_CS"/>
</dbReference>
<feature type="binding site" evidence="11">
    <location>
        <position position="157"/>
    </location>
    <ligand>
        <name>Mg(2+)</name>
        <dbReference type="ChEBI" id="CHEBI:18420"/>
    </ligand>
</feature>
<dbReference type="GO" id="GO:0005829">
    <property type="term" value="C:cytosol"/>
    <property type="evidence" value="ECO:0007669"/>
    <property type="project" value="TreeGrafter"/>
</dbReference>
<dbReference type="InterPro" id="IPR006206">
    <property type="entry name" value="Mevalonate/galactokinase"/>
</dbReference>
<comment type="similarity">
    <text evidence="1 11">Belongs to the GHMP kinase family. GalK subfamily.</text>
</comment>
<comment type="subcellular location">
    <subcellularLocation>
        <location evidence="11">Cytoplasm</location>
    </subcellularLocation>
</comment>
<keyword evidence="3 11" id="KW-0808">Transferase</keyword>
<dbReference type="PIRSF" id="PIRSF000530">
    <property type="entry name" value="Galactokinase"/>
    <property type="match status" value="1"/>
</dbReference>
<accession>H8KL58</accession>
<dbReference type="eggNOG" id="COG0153">
    <property type="taxonomic scope" value="Bacteria"/>
</dbReference>
<dbReference type="FunFam" id="3.30.70.890:FF:000001">
    <property type="entry name" value="Galactokinase"/>
    <property type="match status" value="1"/>
</dbReference>
<feature type="binding site" evidence="11">
    <location>
        <begin position="32"/>
        <end position="35"/>
    </location>
    <ligand>
        <name>substrate</name>
    </ligand>
</feature>
<dbReference type="GO" id="GO:0000287">
    <property type="term" value="F:magnesium ion binding"/>
    <property type="evidence" value="ECO:0007669"/>
    <property type="project" value="UniProtKB-UniRule"/>
</dbReference>
<keyword evidence="8 11" id="KW-0460">Magnesium</keyword>
<feature type="binding site" evidence="11">
    <location>
        <begin position="119"/>
        <end position="125"/>
    </location>
    <ligand>
        <name>ATP</name>
        <dbReference type="ChEBI" id="CHEBI:30616"/>
    </ligand>
</feature>
<dbReference type="InterPro" id="IPR013750">
    <property type="entry name" value="GHMP_kinase_C_dom"/>
</dbReference>
<keyword evidence="10 11" id="KW-0119">Carbohydrate metabolism</keyword>
<dbReference type="KEGG" id="scn:Solca_4151"/>
<dbReference type="InterPro" id="IPR036554">
    <property type="entry name" value="GHMP_kinase_C_sf"/>
</dbReference>
<dbReference type="EC" id="2.7.1.6" evidence="11 12"/>
<feature type="domain" description="GHMP kinase N-terminal" evidence="13">
    <location>
        <begin position="90"/>
        <end position="176"/>
    </location>
</feature>
<dbReference type="PROSITE" id="PS00106">
    <property type="entry name" value="GALACTOKINASE"/>
    <property type="match status" value="1"/>
</dbReference>
<comment type="pathway">
    <text evidence="11">Carbohydrate metabolism; galactose metabolism.</text>
</comment>
<evidence type="ECO:0000313" key="17">
    <source>
        <dbReference type="Proteomes" id="UP000007590"/>
    </source>
</evidence>
<evidence type="ECO:0000259" key="13">
    <source>
        <dbReference type="Pfam" id="PF00288"/>
    </source>
</evidence>
<dbReference type="InterPro" id="IPR014721">
    <property type="entry name" value="Ribsml_uS5_D2-typ_fold_subgr"/>
</dbReference>
<evidence type="ECO:0000256" key="10">
    <source>
        <dbReference type="ARBA" id="ARBA00023277"/>
    </source>
</evidence>
<proteinExistence type="inferred from homology"/>
<dbReference type="InterPro" id="IPR000705">
    <property type="entry name" value="Galactokinase"/>
</dbReference>
<evidence type="ECO:0000256" key="2">
    <source>
        <dbReference type="ARBA" id="ARBA00022490"/>
    </source>
</evidence>
<feature type="binding site" evidence="11">
    <location>
        <position position="219"/>
    </location>
    <ligand>
        <name>substrate</name>
    </ligand>
</feature>
<feature type="binding site" evidence="11">
    <location>
        <position position="125"/>
    </location>
    <ligand>
        <name>Mg(2+)</name>
        <dbReference type="ChEBI" id="CHEBI:18420"/>
    </ligand>
</feature>
<evidence type="ECO:0000313" key="16">
    <source>
        <dbReference type="EMBL" id="AFD09141.1"/>
    </source>
</evidence>
<dbReference type="EMBL" id="CP003349">
    <property type="protein sequence ID" value="AFD09141.1"/>
    <property type="molecule type" value="Genomic_DNA"/>
</dbReference>
<keyword evidence="6 11" id="KW-0418">Kinase</keyword>
<dbReference type="UniPathway" id="UPA00214"/>
<evidence type="ECO:0000256" key="1">
    <source>
        <dbReference type="ARBA" id="ARBA00006566"/>
    </source>
</evidence>
<protein>
    <recommendedName>
        <fullName evidence="11 12">Galactokinase</fullName>
        <ecNumber evidence="11 12">2.7.1.6</ecNumber>
    </recommendedName>
    <alternativeName>
        <fullName evidence="11">Galactose kinase</fullName>
    </alternativeName>
</protein>
<dbReference type="NCBIfam" id="NF003705">
    <property type="entry name" value="PRK05322.1"/>
    <property type="match status" value="1"/>
</dbReference>